<accession>A0ABQ7JBN1</accession>
<proteinExistence type="predicted"/>
<sequence>MYSRKNLLSNLLANHSLAPITYSPNKNDLFYSFFQCIRRYYSHKRRVSSLEDSDELLDDLRTVGLHTPAGGSAWHTSARSSCKVEVKPSLQQNGTSFNENCDKLRVNRTTRNHQPSKRYEVSKKLSRVYPSSLDYFASQPAIESIHSDSCNHLANARTRAKKPSFSPIKDTTYARLAVAASIAHHSPISKGRRVENQQLRKPASCNRSNAFPLGQVHSTDSKALKEIFLPVRNEKGDERFDLFPLKQRQSRKNFETYFDAPPPPRRLRILDIDRLPLKDLHQYLLYSLVFHLPAEVVLKVVSRIGIFRDKSSHINYVNILNLTTPLFGPQIGPLAVALLCRAYQTISIPYALDYVRKFGQFSKDFVAKQVDKCESPRLFDFVRYQRYGGLRPLPGIITRPWSLASYTALMSNCSAKDFIYQQLKLHKQVPSLYGALPSRDVLHEGDETYDKNLSFLRFSERLLEPLENSKHVAETRQTDDSFSQLWYSKPLNPSIDHILPEDGEYQGIGSEIKRMDGSQIFNEIEESEEDLTDPMDSFDTSFDSETAIDSSKHEIEAHFQSLDMQFRRVVALPNNTFESTNGNHDSKTETALLDPSDFPVRLYVSEQQLAADKERKTAMWLNSRGSRLKEFIHRGKKYVIGQNGEWCRAGDEEASYNKKGKRRKHVLIRTRRLERRNEQKIQRMATSVV</sequence>
<evidence type="ECO:0000313" key="1">
    <source>
        <dbReference type="EMBL" id="KAF8821405.1"/>
    </source>
</evidence>
<keyword evidence="2" id="KW-1185">Reference proteome</keyword>
<comment type="caution">
    <text evidence="1">The sequence shown here is derived from an EMBL/GenBank/DDBJ whole genome shotgun (WGS) entry which is preliminary data.</text>
</comment>
<dbReference type="Proteomes" id="UP000823046">
    <property type="component" value="Unassembled WGS sequence"/>
</dbReference>
<dbReference type="EMBL" id="JADAQX010000184">
    <property type="protein sequence ID" value="KAF8821405.1"/>
    <property type="molecule type" value="Genomic_DNA"/>
</dbReference>
<reference evidence="1 2" key="1">
    <citation type="journal article" date="2020" name="bioRxiv">
        <title>Metabolic contributions of an alphaproteobacterial endosymbiont in the apicomplexan Cardiosporidium cionae.</title>
        <authorList>
            <person name="Hunter E.S."/>
            <person name="Paight C.J."/>
            <person name="Lane C.E."/>
        </authorList>
    </citation>
    <scope>NUCLEOTIDE SEQUENCE [LARGE SCALE GENOMIC DNA]</scope>
    <source>
        <strain evidence="1">ESH_2018</strain>
    </source>
</reference>
<gene>
    <name evidence="1" type="ORF">IE077_002078</name>
</gene>
<evidence type="ECO:0000313" key="2">
    <source>
        <dbReference type="Proteomes" id="UP000823046"/>
    </source>
</evidence>
<organism evidence="1 2">
    <name type="scientific">Cardiosporidium cionae</name>
    <dbReference type="NCBI Taxonomy" id="476202"/>
    <lineage>
        <taxon>Eukaryota</taxon>
        <taxon>Sar</taxon>
        <taxon>Alveolata</taxon>
        <taxon>Apicomplexa</taxon>
        <taxon>Aconoidasida</taxon>
        <taxon>Nephromycida</taxon>
        <taxon>Cardiosporidium</taxon>
    </lineage>
</organism>
<protein>
    <submittedName>
        <fullName evidence="1">Uncharacterized protein</fullName>
    </submittedName>
</protein>
<name>A0ABQ7JBN1_9APIC</name>